<dbReference type="SMART" id="SM00355">
    <property type="entry name" value="ZnF_C2H2"/>
    <property type="match status" value="3"/>
</dbReference>
<dbReference type="EMBL" id="PNEN01000128">
    <property type="protein sequence ID" value="PPJ61132.1"/>
    <property type="molecule type" value="Genomic_DNA"/>
</dbReference>
<dbReference type="GO" id="GO:0003677">
    <property type="term" value="F:DNA binding"/>
    <property type="evidence" value="ECO:0007669"/>
    <property type="project" value="UniProtKB-UniRule"/>
</dbReference>
<dbReference type="InterPro" id="IPR050224">
    <property type="entry name" value="TALE_homeobox"/>
</dbReference>
<evidence type="ECO:0000256" key="3">
    <source>
        <dbReference type="ARBA" id="ARBA00023242"/>
    </source>
</evidence>
<feature type="domain" description="Homeobox" evidence="7">
    <location>
        <begin position="194"/>
        <end position="257"/>
    </location>
</feature>
<feature type="region of interest" description="Disordered" evidence="6">
    <location>
        <begin position="317"/>
        <end position="411"/>
    </location>
</feature>
<comment type="subcellular location">
    <subcellularLocation>
        <location evidence="5">Nucleus</location>
    </subcellularLocation>
</comment>
<evidence type="ECO:0008006" key="11">
    <source>
        <dbReference type="Google" id="ProtNLM"/>
    </source>
</evidence>
<dbReference type="Gene3D" id="1.10.10.60">
    <property type="entry name" value="Homeodomain-like"/>
    <property type="match status" value="1"/>
</dbReference>
<evidence type="ECO:0000256" key="4">
    <source>
        <dbReference type="PROSITE-ProRule" id="PRU00042"/>
    </source>
</evidence>
<dbReference type="PROSITE" id="PS50071">
    <property type="entry name" value="HOMEOBOX_2"/>
    <property type="match status" value="1"/>
</dbReference>
<dbReference type="PANTHER" id="PTHR11850">
    <property type="entry name" value="HOMEOBOX PROTEIN TRANSCRIPTION FACTORS"/>
    <property type="match status" value="1"/>
</dbReference>
<dbReference type="InterPro" id="IPR001356">
    <property type="entry name" value="HD"/>
</dbReference>
<dbReference type="SUPFAM" id="SSF46689">
    <property type="entry name" value="Homeodomain-like"/>
    <property type="match status" value="1"/>
</dbReference>
<evidence type="ECO:0000256" key="5">
    <source>
        <dbReference type="PROSITE-ProRule" id="PRU00108"/>
    </source>
</evidence>
<reference evidence="10" key="1">
    <citation type="journal article" date="2017" name="bioRxiv">
        <title>Conservation of a gene cluster reveals novel cercosporin biosynthetic mechanisms and extends production to the genus Colletotrichum.</title>
        <authorList>
            <person name="de Jonge R."/>
            <person name="Ebert M.K."/>
            <person name="Huitt-Roehl C.R."/>
            <person name="Pal P."/>
            <person name="Suttle J.C."/>
            <person name="Spanner R.E."/>
            <person name="Neubauer J.D."/>
            <person name="Jurick W.M.II."/>
            <person name="Stott K.A."/>
            <person name="Secor G.A."/>
            <person name="Thomma B.P.H.J."/>
            <person name="Van de Peer Y."/>
            <person name="Townsend C.A."/>
            <person name="Bolton M.D."/>
        </authorList>
    </citation>
    <scope>NUCLEOTIDE SEQUENCE [LARGE SCALE GENOMIC DNA]</scope>
    <source>
        <strain evidence="10">CBS538.71</strain>
    </source>
</reference>
<evidence type="ECO:0000256" key="1">
    <source>
        <dbReference type="ARBA" id="ARBA00023125"/>
    </source>
</evidence>
<dbReference type="PROSITE" id="PS50157">
    <property type="entry name" value="ZINC_FINGER_C2H2_2"/>
    <property type="match status" value="1"/>
</dbReference>
<protein>
    <recommendedName>
        <fullName evidence="11">Homeobox domain-containing protein</fullName>
    </recommendedName>
</protein>
<feature type="compositionally biased region" description="Low complexity" evidence="6">
    <location>
        <begin position="340"/>
        <end position="391"/>
    </location>
</feature>
<organism evidence="9 10">
    <name type="scientific">Cercospora berteroae</name>
    <dbReference type="NCBI Taxonomy" id="357750"/>
    <lineage>
        <taxon>Eukaryota</taxon>
        <taxon>Fungi</taxon>
        <taxon>Dikarya</taxon>
        <taxon>Ascomycota</taxon>
        <taxon>Pezizomycotina</taxon>
        <taxon>Dothideomycetes</taxon>
        <taxon>Dothideomycetidae</taxon>
        <taxon>Mycosphaerellales</taxon>
        <taxon>Mycosphaerellaceae</taxon>
        <taxon>Cercospora</taxon>
    </lineage>
</organism>
<evidence type="ECO:0000259" key="8">
    <source>
        <dbReference type="PROSITE" id="PS50157"/>
    </source>
</evidence>
<dbReference type="AlphaFoldDB" id="A0A2S6CN41"/>
<name>A0A2S6CN41_9PEZI</name>
<dbReference type="CDD" id="cd00086">
    <property type="entry name" value="homeodomain"/>
    <property type="match status" value="1"/>
</dbReference>
<sequence>MTTIAEEDEGQLAPVDFRQLLSDVTFGGTSDALTATGPLAADQCPLHPDVDECLCRGFVGNWAQAEETGEQSATLDTVDEPDYSQFQNWIPRFVWPDKPCDYCRSKRLNCYIQRGEAHCTPCATLFRECSLSKSQTLEATNYASKDLGNFLDTLHVVHEDNAREFGTYTGIKPLRSKGTAGASSTAPVKDDAPGSSKRNGIRFPRHAVKVLRDWLDAHADNPYPSEEEKAHLERQTELKPSQIANWLANARRRRKVTEKSKPKLCMSPSLRTTSSAIPIPGAAEKPWDELNPFERWQHSPPENEPADLDDIANALARTEPPADDVSTSPSTLARSRRQKGSSVGSGWSKSRAPSTTSQETGQTSSLSASSARYSNGSSHSTHGSFSSFSSSLAGKKDRRRRRRPVVQASGRKVVDDKRRIFQCTFCTDTFKSKYDWTRHEKSLHLSLEKWICAPLGPVLTDQESGNKKCVYCDLHNPSKDHLESHNHRQCEDKGLDARTFYRKDHLRQHLRLMHGCEMSPAMETWKSIAVNINSRCGFCAQRFTVWQERVDHLTAHFKAGARMSEWKGCRGLDPAVAAQVTNAMPPYLIGIESVSPNPFSATNRASWRELPAGNAEAASEFTMLGALGEDSGRHSDVIDAHCDGYGATKATCWEILTVRLGKYAKQMADQGVQMTDEMLQKQARVVLYDSDDTWNQTAADNPEWLDLFKKAHGLNFIPNAIGGQGSQVPEDLETYGDLGLRIPFAVQLQAYNQAQTGQQMNDAASRPGPYQAALAQQKAITTEIRSILLKEGVLHSGGQKCDHAQCVNNVIDIGHIAASDLTASSTRTWCGNDLPADLQQRISELQKGPSDELSRRSSHIARGLSSLFALDSRMDDQAAASARFAALEKLSSMHAHQSCEETGSRPSALGLNAFAKNDCAKGVSGGRIIQGSAHELGLEATSRNECAAARAQGLQSLTREESGVHHCAWKDSDLALMAARARSHGLEALATMEAPQCDTPSAARKPYLQRHRYELPKDKANMFATTTGAWEDSGMMPQAVDTSLPDINENTTTGAMMEFLGGNVGASLSFANDALTSQIPSQNLTHEEEVDLAMLNNGDITPEEMDEILNTTSAQGMEDIADVDMSWLNPDVVATTNNATPASQDMIMDDFDFDDMIFDMPIDDGFDGALQCVV</sequence>
<feature type="region of interest" description="Disordered" evidence="6">
    <location>
        <begin position="176"/>
        <end position="200"/>
    </location>
</feature>
<evidence type="ECO:0000313" key="10">
    <source>
        <dbReference type="Proteomes" id="UP000237631"/>
    </source>
</evidence>
<dbReference type="STRING" id="357750.A0A2S6CN41"/>
<dbReference type="InterPro" id="IPR008422">
    <property type="entry name" value="KN_HD"/>
</dbReference>
<dbReference type="InterPro" id="IPR009057">
    <property type="entry name" value="Homeodomain-like_sf"/>
</dbReference>
<gene>
    <name evidence="9" type="ORF">CBER1_04195</name>
</gene>
<keyword evidence="3 5" id="KW-0539">Nucleus</keyword>
<proteinExistence type="predicted"/>
<feature type="region of interest" description="Disordered" evidence="6">
    <location>
        <begin position="251"/>
        <end position="286"/>
    </location>
</feature>
<evidence type="ECO:0000313" key="9">
    <source>
        <dbReference type="EMBL" id="PPJ61132.1"/>
    </source>
</evidence>
<keyword evidence="4" id="KW-0479">Metal-binding</keyword>
<dbReference type="SMART" id="SM00389">
    <property type="entry name" value="HOX"/>
    <property type="match status" value="1"/>
</dbReference>
<keyword evidence="4" id="KW-0862">Zinc</keyword>
<accession>A0A2S6CN41</accession>
<dbReference type="GO" id="GO:0006355">
    <property type="term" value="P:regulation of DNA-templated transcription"/>
    <property type="evidence" value="ECO:0007669"/>
    <property type="project" value="InterPro"/>
</dbReference>
<comment type="caution">
    <text evidence="9">The sequence shown here is derived from an EMBL/GenBank/DDBJ whole genome shotgun (WGS) entry which is preliminary data.</text>
</comment>
<evidence type="ECO:0000256" key="2">
    <source>
        <dbReference type="ARBA" id="ARBA00023155"/>
    </source>
</evidence>
<evidence type="ECO:0000259" key="7">
    <source>
        <dbReference type="PROSITE" id="PS50071"/>
    </source>
</evidence>
<feature type="DNA-binding region" description="Homeobox" evidence="5">
    <location>
        <begin position="196"/>
        <end position="258"/>
    </location>
</feature>
<keyword evidence="10" id="KW-1185">Reference proteome</keyword>
<dbReference type="Pfam" id="PF05920">
    <property type="entry name" value="Homeobox_KN"/>
    <property type="match status" value="1"/>
</dbReference>
<keyword evidence="4" id="KW-0863">Zinc-finger</keyword>
<dbReference type="GO" id="GO:0008270">
    <property type="term" value="F:zinc ion binding"/>
    <property type="evidence" value="ECO:0007669"/>
    <property type="project" value="UniProtKB-KW"/>
</dbReference>
<evidence type="ECO:0000256" key="6">
    <source>
        <dbReference type="SAM" id="MobiDB-lite"/>
    </source>
</evidence>
<dbReference type="InterPro" id="IPR013087">
    <property type="entry name" value="Znf_C2H2_type"/>
</dbReference>
<dbReference type="PROSITE" id="PS00028">
    <property type="entry name" value="ZINC_FINGER_C2H2_1"/>
    <property type="match status" value="1"/>
</dbReference>
<dbReference type="GO" id="GO:0005634">
    <property type="term" value="C:nucleus"/>
    <property type="evidence" value="ECO:0007669"/>
    <property type="project" value="UniProtKB-SubCell"/>
</dbReference>
<feature type="domain" description="C2H2-type" evidence="8">
    <location>
        <begin position="421"/>
        <end position="449"/>
    </location>
</feature>
<dbReference type="InterPro" id="IPR006600">
    <property type="entry name" value="HTH_CenpB_DNA-bd_dom"/>
</dbReference>
<keyword evidence="2 5" id="KW-0371">Homeobox</keyword>
<dbReference type="Pfam" id="PF03221">
    <property type="entry name" value="HTH_Tnp_Tc5"/>
    <property type="match status" value="1"/>
</dbReference>
<dbReference type="Proteomes" id="UP000237631">
    <property type="component" value="Unassembled WGS sequence"/>
</dbReference>
<dbReference type="OrthoDB" id="5399138at2759"/>
<keyword evidence="1 5" id="KW-0238">DNA-binding</keyword>